<dbReference type="AlphaFoldDB" id="A0A2G1VPC0"/>
<feature type="transmembrane region" description="Helical" evidence="1">
    <location>
        <begin position="7"/>
        <end position="29"/>
    </location>
</feature>
<keyword evidence="1" id="KW-0812">Transmembrane</keyword>
<dbReference type="Gene3D" id="3.60.10.10">
    <property type="entry name" value="Endonuclease/exonuclease/phosphatase"/>
    <property type="match status" value="1"/>
</dbReference>
<organism evidence="3 4">
    <name type="scientific">Leeuwenhoekiella nanhaiensis</name>
    <dbReference type="NCBI Taxonomy" id="1655491"/>
    <lineage>
        <taxon>Bacteria</taxon>
        <taxon>Pseudomonadati</taxon>
        <taxon>Bacteroidota</taxon>
        <taxon>Flavobacteriia</taxon>
        <taxon>Flavobacteriales</taxon>
        <taxon>Flavobacteriaceae</taxon>
        <taxon>Leeuwenhoekiella</taxon>
    </lineage>
</organism>
<dbReference type="InterPro" id="IPR036691">
    <property type="entry name" value="Endo/exonu/phosph_ase_sf"/>
</dbReference>
<keyword evidence="1" id="KW-0472">Membrane</keyword>
<feature type="transmembrane region" description="Helical" evidence="1">
    <location>
        <begin position="64"/>
        <end position="83"/>
    </location>
</feature>
<dbReference type="SUPFAM" id="SSF56219">
    <property type="entry name" value="DNase I-like"/>
    <property type="match status" value="1"/>
</dbReference>
<evidence type="ECO:0000259" key="2">
    <source>
        <dbReference type="Pfam" id="PF03372"/>
    </source>
</evidence>
<dbReference type="InterPro" id="IPR051916">
    <property type="entry name" value="GPI-anchor_lipid_remodeler"/>
</dbReference>
<evidence type="ECO:0000313" key="4">
    <source>
        <dbReference type="Proteomes" id="UP000229433"/>
    </source>
</evidence>
<gene>
    <name evidence="3" type="ORF">CJ305_14345</name>
</gene>
<dbReference type="PANTHER" id="PTHR14859:SF15">
    <property type="entry name" value="ENDONUCLEASE_EXONUCLEASE_PHOSPHATASE DOMAIN-CONTAINING PROTEIN"/>
    <property type="match status" value="1"/>
</dbReference>
<proteinExistence type="predicted"/>
<dbReference type="InterPro" id="IPR005135">
    <property type="entry name" value="Endo/exonuclease/phosphatase"/>
</dbReference>
<evidence type="ECO:0000313" key="3">
    <source>
        <dbReference type="EMBL" id="PHQ28470.1"/>
    </source>
</evidence>
<dbReference type="PANTHER" id="PTHR14859">
    <property type="entry name" value="CALCOFLUOR WHITE HYPERSENSITIVE PROTEIN PRECURSOR"/>
    <property type="match status" value="1"/>
</dbReference>
<keyword evidence="4" id="KW-1185">Reference proteome</keyword>
<dbReference type="GO" id="GO:0006506">
    <property type="term" value="P:GPI anchor biosynthetic process"/>
    <property type="evidence" value="ECO:0007669"/>
    <property type="project" value="TreeGrafter"/>
</dbReference>
<protein>
    <submittedName>
        <fullName evidence="3">Endonuclease</fullName>
    </submittedName>
</protein>
<dbReference type="OrthoDB" id="9796594at2"/>
<dbReference type="GO" id="GO:0016020">
    <property type="term" value="C:membrane"/>
    <property type="evidence" value="ECO:0007669"/>
    <property type="project" value="GOC"/>
</dbReference>
<reference evidence="3 4" key="1">
    <citation type="submission" date="2017-08" db="EMBL/GenBank/DDBJ databases">
        <title>The whole genome shortgun sequences of strain Leeuwenhoekiella nanhaiensis G18 from the South China Sea.</title>
        <authorList>
            <person name="Liu Q."/>
        </authorList>
    </citation>
    <scope>NUCLEOTIDE SEQUENCE [LARGE SCALE GENOMIC DNA]</scope>
    <source>
        <strain evidence="3 4">G18</strain>
    </source>
</reference>
<dbReference type="Pfam" id="PF03372">
    <property type="entry name" value="Exo_endo_phos"/>
    <property type="match status" value="1"/>
</dbReference>
<feature type="transmembrane region" description="Helical" evidence="1">
    <location>
        <begin position="35"/>
        <end position="52"/>
    </location>
</feature>
<comment type="caution">
    <text evidence="3">The sequence shown here is derived from an EMBL/GenBank/DDBJ whole genome shotgun (WGS) entry which is preliminary data.</text>
</comment>
<accession>A0A2G1VPC0</accession>
<keyword evidence="3" id="KW-0378">Hydrolase</keyword>
<dbReference type="EMBL" id="NQXA01000013">
    <property type="protein sequence ID" value="PHQ28470.1"/>
    <property type="molecule type" value="Genomic_DNA"/>
</dbReference>
<dbReference type="Proteomes" id="UP000229433">
    <property type="component" value="Unassembled WGS sequence"/>
</dbReference>
<keyword evidence="3" id="KW-0255">Endonuclease</keyword>
<feature type="domain" description="Endonuclease/exonuclease/phosphatase" evidence="2">
    <location>
        <begin position="101"/>
        <end position="314"/>
    </location>
</feature>
<dbReference type="GO" id="GO:0004519">
    <property type="term" value="F:endonuclease activity"/>
    <property type="evidence" value="ECO:0007669"/>
    <property type="project" value="UniProtKB-KW"/>
</dbReference>
<evidence type="ECO:0000256" key="1">
    <source>
        <dbReference type="SAM" id="Phobius"/>
    </source>
</evidence>
<name>A0A2G1VPC0_9FLAO</name>
<keyword evidence="3" id="KW-0540">Nuclease</keyword>
<sequence length="362" mass="41593">MTFKSFLQILGGTAVVLTLLPFIAADYWWIRVFDFPHLQLTVFTAIATLAYFMRFDIRWFKDYVFMSVMIACLVFQVLKIYPYTGVAEYEVLDAQNEKAEAQFNILVANVLEKNTKYDSLLAEVKTKNPDILLLLEADDKWLNAVDPTLKSEYPYYKGAPLSNTYGMLLYSKLPLQNSEVHYLVDDSIPSIDARVTLKSGEQVQLFAIHPTPPMPQHNPRSTDRDAEMMKTAFKSRESSLPVLVLGDFNDVAWSESTQLFKEVSELLDPRLGRGLFNTFNANNILMRWPLDHIFVSEHFRVVELDRGAKIGSDHFPAYIKLSLEPENKEEQTPALPTENQLERAYEIIQKEATQKDTRKETN</sequence>
<dbReference type="RefSeq" id="WP_099646987.1">
    <property type="nucleotide sequence ID" value="NZ_KZ319295.1"/>
</dbReference>
<keyword evidence="1" id="KW-1133">Transmembrane helix</keyword>